<feature type="region of interest" description="Disordered" evidence="2">
    <location>
        <begin position="92"/>
        <end position="113"/>
    </location>
</feature>
<evidence type="ECO:0000256" key="2">
    <source>
        <dbReference type="SAM" id="MobiDB-lite"/>
    </source>
</evidence>
<dbReference type="InterPro" id="IPR042178">
    <property type="entry name" value="Serpin_sf_1"/>
</dbReference>
<feature type="region of interest" description="Disordered" evidence="2">
    <location>
        <begin position="161"/>
        <end position="182"/>
    </location>
</feature>
<dbReference type="GO" id="GO:0005615">
    <property type="term" value="C:extracellular space"/>
    <property type="evidence" value="ECO:0007669"/>
    <property type="project" value="InterPro"/>
</dbReference>
<dbReference type="PANTHER" id="PTHR11461:SF159">
    <property type="entry name" value="PLASMA PROTEASE C1 INHIBITOR"/>
    <property type="match status" value="1"/>
</dbReference>
<evidence type="ECO:0000313" key="5">
    <source>
        <dbReference type="Proteomes" id="UP001178461"/>
    </source>
</evidence>
<dbReference type="InterPro" id="IPR000215">
    <property type="entry name" value="Serpin_fam"/>
</dbReference>
<comment type="similarity">
    <text evidence="1">Belongs to the serpin family.</text>
</comment>
<dbReference type="SMART" id="SM00093">
    <property type="entry name" value="SERPIN"/>
    <property type="match status" value="1"/>
</dbReference>
<accession>A0AA35NT46</accession>
<dbReference type="Gene3D" id="3.30.497.10">
    <property type="entry name" value="Antithrombin, subunit I, domain 2"/>
    <property type="match status" value="1"/>
</dbReference>
<dbReference type="Pfam" id="PF00079">
    <property type="entry name" value="Serpin"/>
    <property type="match status" value="1"/>
</dbReference>
<dbReference type="InterPro" id="IPR023796">
    <property type="entry name" value="Serpin_dom"/>
</dbReference>
<protein>
    <submittedName>
        <fullName evidence="4">SERPIN domain-containing protein</fullName>
    </submittedName>
</protein>
<gene>
    <name evidence="4" type="ORF">PODLI_1B004887</name>
</gene>
<feature type="region of interest" description="Disordered" evidence="2">
    <location>
        <begin position="54"/>
        <end position="77"/>
    </location>
</feature>
<dbReference type="PANTHER" id="PTHR11461">
    <property type="entry name" value="SERINE PROTEASE INHIBITOR, SERPIN"/>
    <property type="match status" value="1"/>
</dbReference>
<dbReference type="SUPFAM" id="SSF56574">
    <property type="entry name" value="Serpins"/>
    <property type="match status" value="1"/>
</dbReference>
<proteinExistence type="inferred from homology"/>
<dbReference type="InterPro" id="IPR042185">
    <property type="entry name" value="Serpin_sf_2"/>
</dbReference>
<dbReference type="InterPro" id="IPR036186">
    <property type="entry name" value="Serpin_sf"/>
</dbReference>
<organism evidence="4 5">
    <name type="scientific">Podarcis lilfordi</name>
    <name type="common">Lilford's wall lizard</name>
    <dbReference type="NCBI Taxonomy" id="74358"/>
    <lineage>
        <taxon>Eukaryota</taxon>
        <taxon>Metazoa</taxon>
        <taxon>Chordata</taxon>
        <taxon>Craniata</taxon>
        <taxon>Vertebrata</taxon>
        <taxon>Euteleostomi</taxon>
        <taxon>Lepidosauria</taxon>
        <taxon>Squamata</taxon>
        <taxon>Bifurcata</taxon>
        <taxon>Unidentata</taxon>
        <taxon>Episquamata</taxon>
        <taxon>Laterata</taxon>
        <taxon>Lacertibaenia</taxon>
        <taxon>Lacertidae</taxon>
        <taxon>Podarcis</taxon>
    </lineage>
</organism>
<feature type="domain" description="Serpin" evidence="3">
    <location>
        <begin position="355"/>
        <end position="702"/>
    </location>
</feature>
<dbReference type="AlphaFoldDB" id="A0AA35NT46"/>
<dbReference type="Gene3D" id="2.30.39.10">
    <property type="entry name" value="Alpha-1-antitrypsin, domain 1"/>
    <property type="match status" value="1"/>
</dbReference>
<keyword evidence="5" id="KW-1185">Reference proteome</keyword>
<evidence type="ECO:0000259" key="3">
    <source>
        <dbReference type="SMART" id="SM00093"/>
    </source>
</evidence>
<sequence>MDQRAKISKDRAIGPYRLKNSQQRRISATMKIWLILLGLAATLIPSFSQEVPEKSIREAENDGPELTQTTNNGGWNWPWNIFGQEVPEKSIREAENDGPELTQTTNNGGWNWPWNIFGQEVPEKSIREAENDGPEPTQPTNNGRWNWFRNIFRQEVPEKSIREAENDGPEPTQTTNNGGWNWPWNIFGQGPEVTEEPTRATRSSNNKETGTWRRFSKFYNVQDSQGIPVENEDNATVTLEEGGERENEGSHEQKEATHLEVASNKRDGEAEGNECKQSRVSEVGVKECLDDPEMPAGTTNTTEPATRIPTTAEATASTPCTSKQCQPRINPWATCARATTEDEKKLFEALTEFSVEFYKAAILHEKPGSNLIFSPFSVAVMLSNLLLGTCNQTKDRLERLLFYPEGFTCVHRALESLQKSEALTSANAMFFQPALPLENDFRNLTRMFYKTKLAHLTNNSNQDVADINGWVSQSTNKKIKKIVNELDSDAKMILLNAVYFYSKWKEMFVEKDTKKAKFYRPGLAPINVQMMMSKKYPMASFIDHSLQAKVGRLQLSNNMSLVIIMPRSITQNLTEVEERLSAVVFKSVMTKLESTHFKPTVVYLPRFKADTSQNLMNILGEMDFGFFYDADLCEISTDKELAVSSAHHRAVLEISEEGVEAAAATVVSLARTANIFEVSQPFLVAVMRDNGFPVFMGRINNPQAA</sequence>
<reference evidence="4" key="1">
    <citation type="submission" date="2022-12" db="EMBL/GenBank/DDBJ databases">
        <authorList>
            <person name="Alioto T."/>
            <person name="Alioto T."/>
            <person name="Gomez Garrido J."/>
        </authorList>
    </citation>
    <scope>NUCLEOTIDE SEQUENCE</scope>
</reference>
<feature type="compositionally biased region" description="Low complexity" evidence="2">
    <location>
        <begin position="171"/>
        <end position="182"/>
    </location>
</feature>
<dbReference type="EMBL" id="OX395126">
    <property type="protein sequence ID" value="CAI5762956.1"/>
    <property type="molecule type" value="Genomic_DNA"/>
</dbReference>
<evidence type="ECO:0000256" key="1">
    <source>
        <dbReference type="RuleBase" id="RU000411"/>
    </source>
</evidence>
<dbReference type="GO" id="GO:0004867">
    <property type="term" value="F:serine-type endopeptidase inhibitor activity"/>
    <property type="evidence" value="ECO:0007669"/>
    <property type="project" value="InterPro"/>
</dbReference>
<name>A0AA35NT46_9SAUR</name>
<dbReference type="Proteomes" id="UP001178461">
    <property type="component" value="Chromosome 1"/>
</dbReference>
<evidence type="ECO:0000313" key="4">
    <source>
        <dbReference type="EMBL" id="CAI5762956.1"/>
    </source>
</evidence>